<feature type="transmembrane region" description="Helical" evidence="1">
    <location>
        <begin position="353"/>
        <end position="372"/>
    </location>
</feature>
<dbReference type="KEGG" id="pog:Pogu_0736"/>
<keyword evidence="1" id="KW-0812">Transmembrane</keyword>
<dbReference type="HOGENOM" id="CLU_690052_0_0_2"/>
<name>H6Q833_PYROT</name>
<feature type="transmembrane region" description="Helical" evidence="1">
    <location>
        <begin position="311"/>
        <end position="333"/>
    </location>
</feature>
<evidence type="ECO:0008006" key="4">
    <source>
        <dbReference type="Google" id="ProtNLM"/>
    </source>
</evidence>
<evidence type="ECO:0000256" key="1">
    <source>
        <dbReference type="SAM" id="Phobius"/>
    </source>
</evidence>
<feature type="transmembrane region" description="Helical" evidence="1">
    <location>
        <begin position="114"/>
        <end position="133"/>
    </location>
</feature>
<dbReference type="Proteomes" id="UP000009062">
    <property type="component" value="Chromosome"/>
</dbReference>
<dbReference type="STRING" id="698757.Pogu_0736"/>
<feature type="transmembrane region" description="Helical" evidence="1">
    <location>
        <begin position="379"/>
        <end position="398"/>
    </location>
</feature>
<gene>
    <name evidence="2" type="ordered locus">Pogu_0736</name>
</gene>
<accession>H6Q833</accession>
<protein>
    <recommendedName>
        <fullName evidence="4">Archaeal flagella assembly protein J</fullName>
    </recommendedName>
</protein>
<evidence type="ECO:0000313" key="2">
    <source>
        <dbReference type="EMBL" id="AFA38763.1"/>
    </source>
</evidence>
<keyword evidence="3" id="KW-1185">Reference proteome</keyword>
<organism evidence="2 3">
    <name type="scientific">Pyrobaculum oguniense (strain DSM 13380 / JCM 10595 / TE7)</name>
    <dbReference type="NCBI Taxonomy" id="698757"/>
    <lineage>
        <taxon>Archaea</taxon>
        <taxon>Thermoproteota</taxon>
        <taxon>Thermoprotei</taxon>
        <taxon>Thermoproteales</taxon>
        <taxon>Thermoproteaceae</taxon>
        <taxon>Pyrobaculum</taxon>
    </lineage>
</organism>
<feature type="transmembrane region" description="Helical" evidence="1">
    <location>
        <begin position="139"/>
        <end position="158"/>
    </location>
</feature>
<proteinExistence type="predicted"/>
<dbReference type="EMBL" id="CP003316">
    <property type="protein sequence ID" value="AFA38763.1"/>
    <property type="molecule type" value="Genomic_DNA"/>
</dbReference>
<dbReference type="eggNOG" id="arCOG05611">
    <property type="taxonomic scope" value="Archaea"/>
</dbReference>
<reference evidence="2 3" key="1">
    <citation type="journal article" date="2012" name="Stand. Genomic Sci.">
        <title>Complete genome sequence of Pyrobaculum oguniense.</title>
        <authorList>
            <person name="Bernick D.L."/>
            <person name="Karplus K."/>
            <person name="Lui L.M."/>
            <person name="Coker J.K."/>
            <person name="Murphy J.N."/>
            <person name="Chan P.P."/>
            <person name="Cozen A.E."/>
            <person name="Lowe T.M."/>
        </authorList>
    </citation>
    <scope>NUCLEOTIDE SEQUENCE [LARGE SCALE GENOMIC DNA]</scope>
    <source>
        <strain evidence="2 3">TE7</strain>
    </source>
</reference>
<sequence length="399" mass="43414">MRREEYYLTTAPVFATYLGVASGNEALKFASINTAELNEAESRRLFVASLMPTPSSYFIEDKEEAVRLFGYALAQEEAGVDRNVLVHSFLESMKAVATARAEARAKTYESITSALGALFLTPLFLLFIWAIGVMSIDPALLYAILLATVAGIGAVAYVNMPRDLNLWRTYEWSLPIGLFGGVAMALLGRPLEAFAVFGVVTWAWLYAKDRLWWFSIAREVPPMLRSAAAMLKEGAPPDVILGRLVGKYKTAMKAAYGYFIPSKYFVLAKSMFRAITEAGGATAVKAVEYIQSLVDIEAHAVRKMVKMSMAVFALFIAAVFILAHSVSTAVKALEDAQAVNPFFSPPPYEEVRSVVSTMLALVTASFITVFLMPMGLHKSAALGGAAGASLQYALLAFLL</sequence>
<evidence type="ECO:0000313" key="3">
    <source>
        <dbReference type="Proteomes" id="UP000009062"/>
    </source>
</evidence>
<keyword evidence="1" id="KW-1133">Transmembrane helix</keyword>
<keyword evidence="1" id="KW-0472">Membrane</keyword>
<dbReference type="AlphaFoldDB" id="H6Q833"/>